<keyword evidence="4 6" id="KW-1133">Transmembrane helix</keyword>
<dbReference type="Pfam" id="PF07690">
    <property type="entry name" value="MFS_1"/>
    <property type="match status" value="2"/>
</dbReference>
<evidence type="ECO:0000256" key="6">
    <source>
        <dbReference type="SAM" id="Phobius"/>
    </source>
</evidence>
<dbReference type="Proteomes" id="UP000284706">
    <property type="component" value="Unassembled WGS sequence"/>
</dbReference>
<keyword evidence="5 6" id="KW-0472">Membrane</keyword>
<dbReference type="PANTHER" id="PTHR23504">
    <property type="entry name" value="MAJOR FACILITATOR SUPERFAMILY DOMAIN-CONTAINING PROTEIN 10"/>
    <property type="match status" value="1"/>
</dbReference>
<feature type="transmembrane region" description="Helical" evidence="6">
    <location>
        <begin position="389"/>
        <end position="407"/>
    </location>
</feature>
<dbReference type="AlphaFoldDB" id="A0A409VQY5"/>
<evidence type="ECO:0000256" key="3">
    <source>
        <dbReference type="ARBA" id="ARBA00022692"/>
    </source>
</evidence>
<evidence type="ECO:0000256" key="1">
    <source>
        <dbReference type="ARBA" id="ARBA00004141"/>
    </source>
</evidence>
<feature type="transmembrane region" description="Helical" evidence="6">
    <location>
        <begin position="225"/>
        <end position="247"/>
    </location>
</feature>
<name>A0A409VQY5_9AGAR</name>
<evidence type="ECO:0000256" key="5">
    <source>
        <dbReference type="ARBA" id="ARBA00023136"/>
    </source>
</evidence>
<dbReference type="GO" id="GO:0016020">
    <property type="term" value="C:membrane"/>
    <property type="evidence" value="ECO:0007669"/>
    <property type="project" value="UniProtKB-SubCell"/>
</dbReference>
<feature type="domain" description="Major facilitator superfamily (MFS) profile" evidence="7">
    <location>
        <begin position="26"/>
        <end position="518"/>
    </location>
</feature>
<feature type="transmembrane region" description="Helical" evidence="6">
    <location>
        <begin position="494"/>
        <end position="513"/>
    </location>
</feature>
<accession>A0A409VQY5</accession>
<reference evidence="8 9" key="1">
    <citation type="journal article" date="2018" name="Evol. Lett.">
        <title>Horizontal gene cluster transfer increased hallucinogenic mushroom diversity.</title>
        <authorList>
            <person name="Reynolds H.T."/>
            <person name="Vijayakumar V."/>
            <person name="Gluck-Thaler E."/>
            <person name="Korotkin H.B."/>
            <person name="Matheny P.B."/>
            <person name="Slot J.C."/>
        </authorList>
    </citation>
    <scope>NUCLEOTIDE SEQUENCE [LARGE SCALE GENOMIC DNA]</scope>
    <source>
        <strain evidence="8 9">SRW20</strain>
    </source>
</reference>
<keyword evidence="2" id="KW-0813">Transport</keyword>
<dbReference type="InterPro" id="IPR020846">
    <property type="entry name" value="MFS_dom"/>
</dbReference>
<dbReference type="InParanoid" id="A0A409VQY5"/>
<dbReference type="PROSITE" id="PS50850">
    <property type="entry name" value="MFS"/>
    <property type="match status" value="1"/>
</dbReference>
<dbReference type="OrthoDB" id="419616at2759"/>
<protein>
    <recommendedName>
        <fullName evidence="7">Major facilitator superfamily (MFS) profile domain-containing protein</fullName>
    </recommendedName>
</protein>
<sequence>MPQIDEETPLLDDNGKQKITPLPWFQISIIIFLQLAEPLTGNVVTPFAPQLIRDLGVTHGNESHVGYYVGLLQSLFFLTEACTVLYWSRMSDYVGRKPVILTGLFGLALSMYCFGLSKTFWGLVLRHVFTAFKRSISKFMWGVEYVAIWLNLGIILEAHGNVGVIKSMIVEITDITNISQAYAYMPLAWNTGGTLGPMIGGWLSRPAERFPEIFGKSQFLRDYPYFLPCAVPATFTVLAWIVTYVFLEETVPTPVPIAQYLGLKTKETWVKKAPNEYEQGSQPSHATSIPFTKRRATEDQLTTKSSPSIQSLFTPRVIIAAGNYASLSLVDIAFRSIQPVFFSTPIALGGLGLPPSTIGNILAAFGILNGLMQGFFFSRASRRWGPRNVFIWGLASLIPAFATFPLLSFLVRTTGYGPILWTAVAVHVLMSIPMCFSYGAVFIFIANASPDRSTIGATNGLSQTTVSFMRAIGPAAATSLFSLSIERGYLGGRLVYYLLVGLVGIALYLSTWLPKRVWTA</sequence>
<evidence type="ECO:0000259" key="7">
    <source>
        <dbReference type="PROSITE" id="PS50850"/>
    </source>
</evidence>
<proteinExistence type="predicted"/>
<dbReference type="SUPFAM" id="SSF103473">
    <property type="entry name" value="MFS general substrate transporter"/>
    <property type="match status" value="1"/>
</dbReference>
<keyword evidence="9" id="KW-1185">Reference proteome</keyword>
<dbReference type="EMBL" id="NHYE01005590">
    <property type="protein sequence ID" value="PPQ68681.1"/>
    <property type="molecule type" value="Genomic_DNA"/>
</dbReference>
<feature type="transmembrane region" description="Helical" evidence="6">
    <location>
        <begin position="139"/>
        <end position="158"/>
    </location>
</feature>
<evidence type="ECO:0000256" key="2">
    <source>
        <dbReference type="ARBA" id="ARBA00022448"/>
    </source>
</evidence>
<dbReference type="GO" id="GO:0022857">
    <property type="term" value="F:transmembrane transporter activity"/>
    <property type="evidence" value="ECO:0007669"/>
    <property type="project" value="InterPro"/>
</dbReference>
<dbReference type="PANTHER" id="PTHR23504:SF15">
    <property type="entry name" value="MAJOR FACILITATOR SUPERFAMILY (MFS) PROFILE DOMAIN-CONTAINING PROTEIN"/>
    <property type="match status" value="1"/>
</dbReference>
<evidence type="ECO:0000256" key="4">
    <source>
        <dbReference type="ARBA" id="ARBA00022989"/>
    </source>
</evidence>
<dbReference type="InterPro" id="IPR011701">
    <property type="entry name" value="MFS"/>
</dbReference>
<feature type="transmembrane region" description="Helical" evidence="6">
    <location>
        <begin position="419"/>
        <end position="445"/>
    </location>
</feature>
<dbReference type="InterPro" id="IPR036259">
    <property type="entry name" value="MFS_trans_sf"/>
</dbReference>
<comment type="caution">
    <text evidence="8">The sequence shown here is derived from an EMBL/GenBank/DDBJ whole genome shotgun (WGS) entry which is preliminary data.</text>
</comment>
<gene>
    <name evidence="8" type="ORF">CVT26_002963</name>
</gene>
<evidence type="ECO:0000313" key="8">
    <source>
        <dbReference type="EMBL" id="PPQ68681.1"/>
    </source>
</evidence>
<dbReference type="Gene3D" id="1.20.1250.20">
    <property type="entry name" value="MFS general substrate transporter like domains"/>
    <property type="match status" value="1"/>
</dbReference>
<evidence type="ECO:0000313" key="9">
    <source>
        <dbReference type="Proteomes" id="UP000284706"/>
    </source>
</evidence>
<feature type="transmembrane region" description="Helical" evidence="6">
    <location>
        <begin position="65"/>
        <end position="87"/>
    </location>
</feature>
<feature type="transmembrane region" description="Helical" evidence="6">
    <location>
        <begin position="99"/>
        <end position="119"/>
    </location>
</feature>
<feature type="transmembrane region" description="Helical" evidence="6">
    <location>
        <begin position="358"/>
        <end position="377"/>
    </location>
</feature>
<keyword evidence="3 6" id="KW-0812">Transmembrane</keyword>
<organism evidence="8 9">
    <name type="scientific">Gymnopilus dilepis</name>
    <dbReference type="NCBI Taxonomy" id="231916"/>
    <lineage>
        <taxon>Eukaryota</taxon>
        <taxon>Fungi</taxon>
        <taxon>Dikarya</taxon>
        <taxon>Basidiomycota</taxon>
        <taxon>Agaricomycotina</taxon>
        <taxon>Agaricomycetes</taxon>
        <taxon>Agaricomycetidae</taxon>
        <taxon>Agaricales</taxon>
        <taxon>Agaricineae</taxon>
        <taxon>Hymenogastraceae</taxon>
        <taxon>Gymnopilus</taxon>
    </lineage>
</organism>
<comment type="subcellular location">
    <subcellularLocation>
        <location evidence="1">Membrane</location>
        <topology evidence="1">Multi-pass membrane protein</topology>
    </subcellularLocation>
</comment>